<dbReference type="AlphaFoldDB" id="A0A4Z2HZ63"/>
<accession>A0A4Z2HZ63</accession>
<reference evidence="2 3" key="1">
    <citation type="submission" date="2019-03" db="EMBL/GenBank/DDBJ databases">
        <title>First draft genome of Liparis tanakae, snailfish: a comprehensive survey of snailfish specific genes.</title>
        <authorList>
            <person name="Kim W."/>
            <person name="Song I."/>
            <person name="Jeong J.-H."/>
            <person name="Kim D."/>
            <person name="Kim S."/>
            <person name="Ryu S."/>
            <person name="Song J.Y."/>
            <person name="Lee S.K."/>
        </authorList>
    </citation>
    <scope>NUCLEOTIDE SEQUENCE [LARGE SCALE GENOMIC DNA]</scope>
    <source>
        <tissue evidence="2">Muscle</tissue>
    </source>
</reference>
<protein>
    <submittedName>
        <fullName evidence="2">Uncharacterized protein</fullName>
    </submittedName>
</protein>
<evidence type="ECO:0000313" key="3">
    <source>
        <dbReference type="Proteomes" id="UP000314294"/>
    </source>
</evidence>
<name>A0A4Z2HZ63_9TELE</name>
<evidence type="ECO:0000256" key="1">
    <source>
        <dbReference type="SAM" id="MobiDB-lite"/>
    </source>
</evidence>
<dbReference type="Proteomes" id="UP000314294">
    <property type="component" value="Unassembled WGS sequence"/>
</dbReference>
<feature type="region of interest" description="Disordered" evidence="1">
    <location>
        <begin position="53"/>
        <end position="94"/>
    </location>
</feature>
<dbReference type="EMBL" id="SRLO01000160">
    <property type="protein sequence ID" value="TNN70635.1"/>
    <property type="molecule type" value="Genomic_DNA"/>
</dbReference>
<keyword evidence="3" id="KW-1185">Reference proteome</keyword>
<gene>
    <name evidence="2" type="ORF">EYF80_019072</name>
</gene>
<feature type="compositionally biased region" description="Polar residues" evidence="1">
    <location>
        <begin position="65"/>
        <end position="77"/>
    </location>
</feature>
<comment type="caution">
    <text evidence="2">The sequence shown here is derived from an EMBL/GenBank/DDBJ whole genome shotgun (WGS) entry which is preliminary data.</text>
</comment>
<evidence type="ECO:0000313" key="2">
    <source>
        <dbReference type="EMBL" id="TNN70635.1"/>
    </source>
</evidence>
<sequence>MTLFGPVNLIRLSETKREMVTVISERRLCAAAPRCCNLLRYQGGGAGDILFGTHPKGDRGAQRFSAPSRTDSRSVPTPKQGGSADEEASMAVGR</sequence>
<organism evidence="2 3">
    <name type="scientific">Liparis tanakae</name>
    <name type="common">Tanaka's snailfish</name>
    <dbReference type="NCBI Taxonomy" id="230148"/>
    <lineage>
        <taxon>Eukaryota</taxon>
        <taxon>Metazoa</taxon>
        <taxon>Chordata</taxon>
        <taxon>Craniata</taxon>
        <taxon>Vertebrata</taxon>
        <taxon>Euteleostomi</taxon>
        <taxon>Actinopterygii</taxon>
        <taxon>Neopterygii</taxon>
        <taxon>Teleostei</taxon>
        <taxon>Neoteleostei</taxon>
        <taxon>Acanthomorphata</taxon>
        <taxon>Eupercaria</taxon>
        <taxon>Perciformes</taxon>
        <taxon>Cottioidei</taxon>
        <taxon>Cottales</taxon>
        <taxon>Liparidae</taxon>
        <taxon>Liparis</taxon>
    </lineage>
</organism>
<proteinExistence type="predicted"/>